<name>D7SKG0_VITVI</name>
<evidence type="ECO:0000313" key="1">
    <source>
        <dbReference type="EMBL" id="CBI16136.3"/>
    </source>
</evidence>
<dbReference type="HOGENOM" id="CLU_3423629_0_0_1"/>
<accession>D7SKG0</accession>
<keyword evidence="2" id="KW-1185">Reference proteome</keyword>
<evidence type="ECO:0000313" key="2">
    <source>
        <dbReference type="Proteomes" id="UP000009183"/>
    </source>
</evidence>
<dbReference type="AlphaFoldDB" id="D7SKG0"/>
<gene>
    <name evidence="1" type="ordered locus">VIT_06s0004g04670</name>
</gene>
<organism evidence="1 2">
    <name type="scientific">Vitis vinifera</name>
    <name type="common">Grape</name>
    <dbReference type="NCBI Taxonomy" id="29760"/>
    <lineage>
        <taxon>Eukaryota</taxon>
        <taxon>Viridiplantae</taxon>
        <taxon>Streptophyta</taxon>
        <taxon>Embryophyta</taxon>
        <taxon>Tracheophyta</taxon>
        <taxon>Spermatophyta</taxon>
        <taxon>Magnoliopsida</taxon>
        <taxon>eudicotyledons</taxon>
        <taxon>Gunneridae</taxon>
        <taxon>Pentapetalae</taxon>
        <taxon>rosids</taxon>
        <taxon>Vitales</taxon>
        <taxon>Vitaceae</taxon>
        <taxon>Viteae</taxon>
        <taxon>Vitis</taxon>
    </lineage>
</organism>
<dbReference type="PaxDb" id="29760-VIT_06s0004g04670.t01"/>
<dbReference type="InParanoid" id="D7SKG0"/>
<reference evidence="2" key="1">
    <citation type="journal article" date="2007" name="Nature">
        <title>The grapevine genome sequence suggests ancestral hexaploidization in major angiosperm phyla.</title>
        <authorList>
            <consortium name="The French-Italian Public Consortium for Grapevine Genome Characterization."/>
            <person name="Jaillon O."/>
            <person name="Aury J.-M."/>
            <person name="Noel B."/>
            <person name="Policriti A."/>
            <person name="Clepet C."/>
            <person name="Casagrande A."/>
            <person name="Choisne N."/>
            <person name="Aubourg S."/>
            <person name="Vitulo N."/>
            <person name="Jubin C."/>
            <person name="Vezzi A."/>
            <person name="Legeai F."/>
            <person name="Hugueney P."/>
            <person name="Dasilva C."/>
            <person name="Horner D."/>
            <person name="Mica E."/>
            <person name="Jublot D."/>
            <person name="Poulain J."/>
            <person name="Bruyere C."/>
            <person name="Billault A."/>
            <person name="Segurens B."/>
            <person name="Gouyvenoux M."/>
            <person name="Ugarte E."/>
            <person name="Cattonaro F."/>
            <person name="Anthouard V."/>
            <person name="Vico V."/>
            <person name="Del Fabbro C."/>
            <person name="Alaux M."/>
            <person name="Di Gaspero G."/>
            <person name="Dumas V."/>
            <person name="Felice N."/>
            <person name="Paillard S."/>
            <person name="Juman I."/>
            <person name="Moroldo M."/>
            <person name="Scalabrin S."/>
            <person name="Canaguier A."/>
            <person name="Le Clainche I."/>
            <person name="Malacrida G."/>
            <person name="Durand E."/>
            <person name="Pesole G."/>
            <person name="Laucou V."/>
            <person name="Chatelet P."/>
            <person name="Merdinoglu D."/>
            <person name="Delledonne M."/>
            <person name="Pezzotti M."/>
            <person name="Lecharny A."/>
            <person name="Scarpelli C."/>
            <person name="Artiguenave F."/>
            <person name="Pe M.E."/>
            <person name="Valle G."/>
            <person name="Morgante M."/>
            <person name="Caboche M."/>
            <person name="Adam-Blondon A.-F."/>
            <person name="Weissenbach J."/>
            <person name="Quetier F."/>
            <person name="Wincker P."/>
        </authorList>
    </citation>
    <scope>NUCLEOTIDE SEQUENCE [LARGE SCALE GENOMIC DNA]</scope>
    <source>
        <strain evidence="2">cv. Pinot noir / PN40024</strain>
    </source>
</reference>
<dbReference type="EMBL" id="FN594951">
    <property type="protein sequence ID" value="CBI16136.3"/>
    <property type="molecule type" value="Genomic_DNA"/>
</dbReference>
<proteinExistence type="predicted"/>
<protein>
    <submittedName>
        <fullName evidence="1">Uncharacterized protein</fullName>
    </submittedName>
</protein>
<dbReference type="Proteomes" id="UP000009183">
    <property type="component" value="Chromosome 6"/>
</dbReference>
<sequence>MNFDQLKYRDYKHVLMQTQSSAQ</sequence>